<evidence type="ECO:0000313" key="4">
    <source>
        <dbReference type="Proteomes" id="UP001620626"/>
    </source>
</evidence>
<dbReference type="AlphaFoldDB" id="A0ABD2KKX0"/>
<feature type="transmembrane region" description="Helical" evidence="1">
    <location>
        <begin position="157"/>
        <end position="177"/>
    </location>
</feature>
<keyword evidence="4" id="KW-1185">Reference proteome</keyword>
<feature type="chain" id="PRO_5044835194" evidence="2">
    <location>
        <begin position="23"/>
        <end position="178"/>
    </location>
</feature>
<gene>
    <name evidence="3" type="ORF">niasHT_020614</name>
</gene>
<comment type="caution">
    <text evidence="3">The sequence shown here is derived from an EMBL/GenBank/DDBJ whole genome shotgun (WGS) entry which is preliminary data.</text>
</comment>
<dbReference type="Proteomes" id="UP001620626">
    <property type="component" value="Unassembled WGS sequence"/>
</dbReference>
<protein>
    <submittedName>
        <fullName evidence="3">Uncharacterized protein</fullName>
    </submittedName>
</protein>
<organism evidence="3 4">
    <name type="scientific">Heterodera trifolii</name>
    <dbReference type="NCBI Taxonomy" id="157864"/>
    <lineage>
        <taxon>Eukaryota</taxon>
        <taxon>Metazoa</taxon>
        <taxon>Ecdysozoa</taxon>
        <taxon>Nematoda</taxon>
        <taxon>Chromadorea</taxon>
        <taxon>Rhabditida</taxon>
        <taxon>Tylenchina</taxon>
        <taxon>Tylenchomorpha</taxon>
        <taxon>Tylenchoidea</taxon>
        <taxon>Heteroderidae</taxon>
        <taxon>Heteroderinae</taxon>
        <taxon>Heterodera</taxon>
    </lineage>
</organism>
<keyword evidence="1" id="KW-0812">Transmembrane</keyword>
<sequence length="178" mass="19913">MKLILQLIVLFACFWSAKLVSCRFEIVGTVEQSFVDKEAKNSSVECSKQFKYCSKEVCFRDDGHYVTVYACTNSINTDCNNAGGAIYLAQLECNEKNKANEADCEEEKKKDTFVKKYGNYRCEQCEYGKENEENGNANFPLYKPKESGGTVNGISHLLVMIFVAVALFGTAIGHGYVL</sequence>
<evidence type="ECO:0000313" key="3">
    <source>
        <dbReference type="EMBL" id="KAL3103591.1"/>
    </source>
</evidence>
<feature type="signal peptide" evidence="2">
    <location>
        <begin position="1"/>
        <end position="22"/>
    </location>
</feature>
<proteinExistence type="predicted"/>
<reference evidence="3 4" key="1">
    <citation type="submission" date="2024-10" db="EMBL/GenBank/DDBJ databases">
        <authorList>
            <person name="Kim D."/>
        </authorList>
    </citation>
    <scope>NUCLEOTIDE SEQUENCE [LARGE SCALE GENOMIC DNA]</scope>
    <source>
        <strain evidence="3">BH-2024</strain>
    </source>
</reference>
<evidence type="ECO:0000256" key="1">
    <source>
        <dbReference type="SAM" id="Phobius"/>
    </source>
</evidence>
<keyword evidence="2" id="KW-0732">Signal</keyword>
<evidence type="ECO:0000256" key="2">
    <source>
        <dbReference type="SAM" id="SignalP"/>
    </source>
</evidence>
<keyword evidence="1" id="KW-0472">Membrane</keyword>
<dbReference type="EMBL" id="JBICBT010000731">
    <property type="protein sequence ID" value="KAL3103591.1"/>
    <property type="molecule type" value="Genomic_DNA"/>
</dbReference>
<name>A0ABD2KKX0_9BILA</name>
<keyword evidence="1" id="KW-1133">Transmembrane helix</keyword>
<accession>A0ABD2KKX0</accession>